<evidence type="ECO:0000256" key="3">
    <source>
        <dbReference type="ARBA" id="ARBA00022729"/>
    </source>
</evidence>
<keyword evidence="11" id="KW-1185">Reference proteome</keyword>
<keyword evidence="2" id="KW-0645">Protease</keyword>
<evidence type="ECO:0000259" key="9">
    <source>
        <dbReference type="PROSITE" id="PS51767"/>
    </source>
</evidence>
<feature type="signal peptide" evidence="8">
    <location>
        <begin position="1"/>
        <end position="17"/>
    </location>
</feature>
<reference evidence="10 11" key="1">
    <citation type="submission" date="2009-12" db="EMBL/GenBank/DDBJ databases">
        <title>The draft genome of Batrachochytrium dendrobatidis.</title>
        <authorList>
            <consortium name="US DOE Joint Genome Institute (JGI-PGF)"/>
            <person name="Kuo A."/>
            <person name="Salamov A."/>
            <person name="Schmutz J."/>
            <person name="Lucas S."/>
            <person name="Pitluck S."/>
            <person name="Rosenblum E."/>
            <person name="Stajich J."/>
            <person name="Eisen M."/>
            <person name="Grigoriev I.V."/>
        </authorList>
    </citation>
    <scope>NUCLEOTIDE SEQUENCE [LARGE SCALE GENOMIC DNA]</scope>
    <source>
        <strain evidence="11">JAM81 / FGSC 10211</strain>
    </source>
</reference>
<evidence type="ECO:0000256" key="7">
    <source>
        <dbReference type="SAM" id="MobiDB-lite"/>
    </source>
</evidence>
<dbReference type="Gene3D" id="2.40.70.10">
    <property type="entry name" value="Acid Proteases"/>
    <property type="match status" value="2"/>
</dbReference>
<dbReference type="EMBL" id="GL882886">
    <property type="protein sequence ID" value="EGF79350.1"/>
    <property type="molecule type" value="Genomic_DNA"/>
</dbReference>
<organism evidence="10 11">
    <name type="scientific">Batrachochytrium dendrobatidis (strain JAM81 / FGSC 10211)</name>
    <name type="common">Frog chytrid fungus</name>
    <dbReference type="NCBI Taxonomy" id="684364"/>
    <lineage>
        <taxon>Eukaryota</taxon>
        <taxon>Fungi</taxon>
        <taxon>Fungi incertae sedis</taxon>
        <taxon>Chytridiomycota</taxon>
        <taxon>Chytridiomycota incertae sedis</taxon>
        <taxon>Chytridiomycetes</taxon>
        <taxon>Rhizophydiales</taxon>
        <taxon>Rhizophydiales incertae sedis</taxon>
        <taxon>Batrachochytrium</taxon>
    </lineage>
</organism>
<dbReference type="InParanoid" id="F4P6H5"/>
<dbReference type="PROSITE" id="PS51767">
    <property type="entry name" value="PEPTIDASE_A1"/>
    <property type="match status" value="1"/>
</dbReference>
<dbReference type="Pfam" id="PF00026">
    <property type="entry name" value="Asp"/>
    <property type="match status" value="1"/>
</dbReference>
<accession>F4P6H5</accession>
<protein>
    <recommendedName>
        <fullName evidence="9">Peptidase A1 domain-containing protein</fullName>
    </recommendedName>
</protein>
<dbReference type="InterPro" id="IPR001461">
    <property type="entry name" value="Aspartic_peptidase_A1"/>
</dbReference>
<evidence type="ECO:0000256" key="8">
    <source>
        <dbReference type="SAM" id="SignalP"/>
    </source>
</evidence>
<dbReference type="Proteomes" id="UP000007241">
    <property type="component" value="Unassembled WGS sequence"/>
</dbReference>
<dbReference type="AlphaFoldDB" id="F4P6H5"/>
<proteinExistence type="inferred from homology"/>
<keyword evidence="3 8" id="KW-0732">Signal</keyword>
<gene>
    <name evidence="10" type="ORF">BATDEDRAFT_89959</name>
</gene>
<dbReference type="PANTHER" id="PTHR47965:SF12">
    <property type="entry name" value="ASPARTIC PROTEINASE 3-RELATED"/>
    <property type="match status" value="1"/>
</dbReference>
<keyword evidence="4" id="KW-0064">Aspartyl protease</keyword>
<evidence type="ECO:0000256" key="4">
    <source>
        <dbReference type="ARBA" id="ARBA00022750"/>
    </source>
</evidence>
<keyword evidence="5" id="KW-0378">Hydrolase</keyword>
<sequence length="458" mass="50182">MLITLECVILALQTVAAVRLALESPSGTSSQSSNRLSKRSPVELGGDAYQCYTMKFNVHGTDLNLRVDSAMSDIIVPLPSSSSDIGLAPQHTPSGEPVTIGYKGKEYKGVTSTAVVTIPGTRITDISLPILAVRKQSADLVGISSNFDGVFGFAYSSLSKHHPPATAMDVLYTSDVIPSNEIGIQLCPYEMISDSFINIGNTDVTAKCGTNGRSVAWVQSPSDDYFTVNIKSILVNGKRVELPAGFQKKVEHGRTLYSVMETCFTYMQFPKVVVAALVDAIVDSNAIAIDIFNFKYRLNNLQIENLYWKNHLMPEKYFSINWGKLPSLSIVMHAETPVTDDNYNSVVTIRLGPRDYIQRVDSKNFVFAIKAGLNDKATLGMSFMSRLGLTFDRAHTRIGFGAGCGCEVSTSKYPTILNSDQVLWPLPRVRLPKPTTSGSDGTFIRRRKSKTTRSSSRT</sequence>
<dbReference type="GO" id="GO:0006508">
    <property type="term" value="P:proteolysis"/>
    <property type="evidence" value="ECO:0007669"/>
    <property type="project" value="UniProtKB-KW"/>
</dbReference>
<evidence type="ECO:0000313" key="10">
    <source>
        <dbReference type="EMBL" id="EGF79350.1"/>
    </source>
</evidence>
<feature type="region of interest" description="Disordered" evidence="7">
    <location>
        <begin position="430"/>
        <end position="458"/>
    </location>
</feature>
<keyword evidence="6" id="KW-0865">Zymogen</keyword>
<feature type="chain" id="PRO_5003312705" description="Peptidase A1 domain-containing protein" evidence="8">
    <location>
        <begin position="18"/>
        <end position="458"/>
    </location>
</feature>
<dbReference type="HOGENOM" id="CLU_037528_0_0_1"/>
<dbReference type="SUPFAM" id="SSF50630">
    <property type="entry name" value="Acid proteases"/>
    <property type="match status" value="1"/>
</dbReference>
<comment type="similarity">
    <text evidence="1">Belongs to the peptidase A1 family.</text>
</comment>
<evidence type="ECO:0000313" key="11">
    <source>
        <dbReference type="Proteomes" id="UP000007241"/>
    </source>
</evidence>
<dbReference type="FunFam" id="2.40.70.10:FF:000017">
    <property type="entry name" value="Uncharacterized protein"/>
    <property type="match status" value="1"/>
</dbReference>
<feature type="domain" description="Peptidase A1" evidence="9">
    <location>
        <begin position="52"/>
        <end position="401"/>
    </location>
</feature>
<dbReference type="FunFam" id="2.40.70.10:FF:000084">
    <property type="entry name" value="Uncharacterized protein"/>
    <property type="match status" value="1"/>
</dbReference>
<evidence type="ECO:0000256" key="5">
    <source>
        <dbReference type="ARBA" id="ARBA00022801"/>
    </source>
</evidence>
<evidence type="ECO:0000256" key="2">
    <source>
        <dbReference type="ARBA" id="ARBA00022670"/>
    </source>
</evidence>
<dbReference type="GO" id="GO:0004190">
    <property type="term" value="F:aspartic-type endopeptidase activity"/>
    <property type="evidence" value="ECO:0007669"/>
    <property type="project" value="UniProtKB-KW"/>
</dbReference>
<dbReference type="InterPro" id="IPR033121">
    <property type="entry name" value="PEPTIDASE_A1"/>
</dbReference>
<evidence type="ECO:0000256" key="1">
    <source>
        <dbReference type="ARBA" id="ARBA00007447"/>
    </source>
</evidence>
<evidence type="ECO:0000256" key="6">
    <source>
        <dbReference type="ARBA" id="ARBA00023145"/>
    </source>
</evidence>
<dbReference type="RefSeq" id="XP_006680113.1">
    <property type="nucleotide sequence ID" value="XM_006680050.1"/>
</dbReference>
<dbReference type="PANTHER" id="PTHR47965">
    <property type="entry name" value="ASPARTYL PROTEASE-RELATED"/>
    <property type="match status" value="1"/>
</dbReference>
<dbReference type="GeneID" id="18243700"/>
<name>F4P6H5_BATDJ</name>
<dbReference type="OrthoDB" id="2747330at2759"/>
<dbReference type="InterPro" id="IPR021109">
    <property type="entry name" value="Peptidase_aspartic_dom_sf"/>
</dbReference>